<dbReference type="Pfam" id="PF17784">
    <property type="entry name" value="Sulfotransfer_4"/>
    <property type="match status" value="1"/>
</dbReference>
<name>A0ABP0JA28_9DINO</name>
<keyword evidence="3" id="KW-1185">Reference proteome</keyword>
<sequence>MYISWWLGLSSLLRADVSALLLDVGAPRTGTQSIHDALEIMGLKALHSGYTQSARDPVCAYLFAQQPLDNALAVLNGYDAAMDEPFMLIYEEVMAAMPDSKFLLTISDAESWYQNYVDLLAMTVTLNVSLTDGRPWYWEPCSAVRFWGCNFVNGTEKEKKTCLENYERHVARVQEVIPAERLLIYNWSDGWTPLAHFVGLPVPDAEFPHKDELKEQLTFANQVVHMITGFVNANEKSVAH</sequence>
<dbReference type="InterPro" id="IPR027417">
    <property type="entry name" value="P-loop_NTPase"/>
</dbReference>
<keyword evidence="1" id="KW-0732">Signal</keyword>
<dbReference type="EMBL" id="CAXAMM010006446">
    <property type="protein sequence ID" value="CAK9011049.1"/>
    <property type="molecule type" value="Genomic_DNA"/>
</dbReference>
<dbReference type="SUPFAM" id="SSF52540">
    <property type="entry name" value="P-loop containing nucleoside triphosphate hydrolases"/>
    <property type="match status" value="1"/>
</dbReference>
<gene>
    <name evidence="2" type="ORF">SCF082_LOCUS10923</name>
</gene>
<dbReference type="PANTHER" id="PTHR36978:SF4">
    <property type="entry name" value="P-LOOP CONTAINING NUCLEOSIDE TRIPHOSPHATE HYDROLASE PROTEIN"/>
    <property type="match status" value="1"/>
</dbReference>
<reference evidence="2 3" key="1">
    <citation type="submission" date="2024-02" db="EMBL/GenBank/DDBJ databases">
        <authorList>
            <person name="Chen Y."/>
            <person name="Shah S."/>
            <person name="Dougan E. K."/>
            <person name="Thang M."/>
            <person name="Chan C."/>
        </authorList>
    </citation>
    <scope>NUCLEOTIDE SEQUENCE [LARGE SCALE GENOMIC DNA]</scope>
</reference>
<dbReference type="InterPro" id="IPR040632">
    <property type="entry name" value="Sulfotransfer_4"/>
</dbReference>
<feature type="signal peptide" evidence="1">
    <location>
        <begin position="1"/>
        <end position="19"/>
    </location>
</feature>
<protein>
    <submittedName>
        <fullName evidence="2">Uncharacterized protein</fullName>
    </submittedName>
</protein>
<comment type="caution">
    <text evidence="2">The sequence shown here is derived from an EMBL/GenBank/DDBJ whole genome shotgun (WGS) entry which is preliminary data.</text>
</comment>
<accession>A0ABP0JA28</accession>
<evidence type="ECO:0000313" key="2">
    <source>
        <dbReference type="EMBL" id="CAK9011049.1"/>
    </source>
</evidence>
<proteinExistence type="predicted"/>
<feature type="chain" id="PRO_5045194462" evidence="1">
    <location>
        <begin position="20"/>
        <end position="240"/>
    </location>
</feature>
<dbReference type="PANTHER" id="PTHR36978">
    <property type="entry name" value="P-LOOP CONTAINING NUCLEOTIDE TRIPHOSPHATE HYDROLASE"/>
    <property type="match status" value="1"/>
</dbReference>
<organism evidence="2 3">
    <name type="scientific">Durusdinium trenchii</name>
    <dbReference type="NCBI Taxonomy" id="1381693"/>
    <lineage>
        <taxon>Eukaryota</taxon>
        <taxon>Sar</taxon>
        <taxon>Alveolata</taxon>
        <taxon>Dinophyceae</taxon>
        <taxon>Suessiales</taxon>
        <taxon>Symbiodiniaceae</taxon>
        <taxon>Durusdinium</taxon>
    </lineage>
</organism>
<dbReference type="Gene3D" id="3.40.50.300">
    <property type="entry name" value="P-loop containing nucleotide triphosphate hydrolases"/>
    <property type="match status" value="1"/>
</dbReference>
<evidence type="ECO:0000256" key="1">
    <source>
        <dbReference type="SAM" id="SignalP"/>
    </source>
</evidence>
<dbReference type="Proteomes" id="UP001642464">
    <property type="component" value="Unassembled WGS sequence"/>
</dbReference>
<evidence type="ECO:0000313" key="3">
    <source>
        <dbReference type="Proteomes" id="UP001642464"/>
    </source>
</evidence>